<gene>
    <name evidence="2" type="ORF">SAMN05421858_4484</name>
</gene>
<sequence>MEAAGGAFASITAGYLGQTYGDIVPFALGAVVILLDFGILLGRSEGLLILVGCFKYRRNTETPKREPGTHKEIPKRNPEITRNWEISMDPKLRDSYEGKNHQDACFSIHLFPHRNIPRK</sequence>
<dbReference type="RefSeq" id="WP_139328977.1">
    <property type="nucleotide sequence ID" value="NZ_FTNO01000007.1"/>
</dbReference>
<dbReference type="EMBL" id="FTNO01000007">
    <property type="protein sequence ID" value="SIR91402.1"/>
    <property type="molecule type" value="Genomic_DNA"/>
</dbReference>
<name>A0A1N7ETL2_9EURY</name>
<keyword evidence="1" id="KW-1133">Transmembrane helix</keyword>
<protein>
    <submittedName>
        <fullName evidence="2">Uncharacterized protein</fullName>
    </submittedName>
</protein>
<dbReference type="Proteomes" id="UP000186914">
    <property type="component" value="Unassembled WGS sequence"/>
</dbReference>
<dbReference type="AlphaFoldDB" id="A0A1N7ETL2"/>
<reference evidence="3" key="1">
    <citation type="submission" date="2017-01" db="EMBL/GenBank/DDBJ databases">
        <authorList>
            <person name="Varghese N."/>
            <person name="Submissions S."/>
        </authorList>
    </citation>
    <scope>NUCLEOTIDE SEQUENCE [LARGE SCALE GENOMIC DNA]</scope>
    <source>
        <strain evidence="3">CGMCC 1.7737</strain>
    </source>
</reference>
<feature type="transmembrane region" description="Helical" evidence="1">
    <location>
        <begin position="23"/>
        <end position="41"/>
    </location>
</feature>
<accession>A0A1N7ETL2</accession>
<dbReference type="OrthoDB" id="8919at2157"/>
<evidence type="ECO:0000256" key="1">
    <source>
        <dbReference type="SAM" id="Phobius"/>
    </source>
</evidence>
<keyword evidence="3" id="KW-1185">Reference proteome</keyword>
<evidence type="ECO:0000313" key="3">
    <source>
        <dbReference type="Proteomes" id="UP000186914"/>
    </source>
</evidence>
<proteinExistence type="predicted"/>
<organism evidence="2 3">
    <name type="scientific">Haladaptatus litoreus</name>
    <dbReference type="NCBI Taxonomy" id="553468"/>
    <lineage>
        <taxon>Archaea</taxon>
        <taxon>Methanobacteriati</taxon>
        <taxon>Methanobacteriota</taxon>
        <taxon>Stenosarchaea group</taxon>
        <taxon>Halobacteria</taxon>
        <taxon>Halobacteriales</taxon>
        <taxon>Haladaptataceae</taxon>
        <taxon>Haladaptatus</taxon>
    </lineage>
</organism>
<keyword evidence="1" id="KW-0472">Membrane</keyword>
<keyword evidence="1" id="KW-0812">Transmembrane</keyword>
<evidence type="ECO:0000313" key="2">
    <source>
        <dbReference type="EMBL" id="SIR91402.1"/>
    </source>
</evidence>